<keyword evidence="19" id="KW-1185">Reference proteome</keyword>
<dbReference type="PROSITE" id="PS50908">
    <property type="entry name" value="RWD"/>
    <property type="match status" value="1"/>
</dbReference>
<feature type="domain" description="RING-type" evidence="16">
    <location>
        <begin position="124"/>
        <end position="191"/>
    </location>
</feature>
<dbReference type="InParanoid" id="A0A667X2I4"/>
<gene>
    <name evidence="18" type="primary">rnf25</name>
</gene>
<evidence type="ECO:0000259" key="17">
    <source>
        <dbReference type="PROSITE" id="PS50908"/>
    </source>
</evidence>
<feature type="compositionally biased region" description="Basic residues" evidence="15">
    <location>
        <begin position="310"/>
        <end position="327"/>
    </location>
</feature>
<evidence type="ECO:0000256" key="5">
    <source>
        <dbReference type="ARBA" id="ARBA00022490"/>
    </source>
</evidence>
<dbReference type="Ensembl" id="ENSMMDT00005008433.1">
    <property type="protein sequence ID" value="ENSMMDP00005008193.1"/>
    <property type="gene ID" value="ENSMMDG00005004560.1"/>
</dbReference>
<dbReference type="SMART" id="SM00184">
    <property type="entry name" value="RING"/>
    <property type="match status" value="1"/>
</dbReference>
<name>A0A667X2I4_9TELE</name>
<dbReference type="GeneTree" id="ENSGT00390000001557"/>
<dbReference type="RefSeq" id="XP_029914746.1">
    <property type="nucleotide sequence ID" value="XM_030058886.1"/>
</dbReference>
<keyword evidence="9" id="KW-0833">Ubl conjugation pathway</keyword>
<dbReference type="AlphaFoldDB" id="A0A667X2I4"/>
<dbReference type="SUPFAM" id="SSF54495">
    <property type="entry name" value="UBC-like"/>
    <property type="match status" value="1"/>
</dbReference>
<dbReference type="Pfam" id="PF05773">
    <property type="entry name" value="RWD"/>
    <property type="match status" value="1"/>
</dbReference>
<feature type="compositionally biased region" description="Polar residues" evidence="15">
    <location>
        <begin position="374"/>
        <end position="409"/>
    </location>
</feature>
<dbReference type="PANTHER" id="PTHR13198:SF4">
    <property type="entry name" value="E3 UBIQUITIN-PROTEIN LIGASE RNF25"/>
    <property type="match status" value="1"/>
</dbReference>
<evidence type="ECO:0000256" key="9">
    <source>
        <dbReference type="ARBA" id="ARBA00022786"/>
    </source>
</evidence>
<evidence type="ECO:0000256" key="11">
    <source>
        <dbReference type="ARBA" id="ARBA00060737"/>
    </source>
</evidence>
<protein>
    <recommendedName>
        <fullName evidence="12">E3 ubiquitin-protein ligase RNF25</fullName>
        <ecNumber evidence="4">2.3.2.27</ecNumber>
    </recommendedName>
    <alternativeName>
        <fullName evidence="13">RING finger protein 25</fullName>
    </alternativeName>
</protein>
<dbReference type="CDD" id="cd16470">
    <property type="entry name" value="RING-H2_RNF25"/>
    <property type="match status" value="1"/>
</dbReference>
<evidence type="ECO:0000256" key="2">
    <source>
        <dbReference type="ARBA" id="ARBA00004496"/>
    </source>
</evidence>
<dbReference type="InterPro" id="IPR039133">
    <property type="entry name" value="RNF25"/>
</dbReference>
<reference evidence="18" key="2">
    <citation type="submission" date="2025-08" db="UniProtKB">
        <authorList>
            <consortium name="Ensembl"/>
        </authorList>
    </citation>
    <scope>IDENTIFICATION</scope>
</reference>
<dbReference type="CDD" id="cd23818">
    <property type="entry name" value="RWD_RNF25"/>
    <property type="match status" value="1"/>
</dbReference>
<comment type="subcellular location">
    <subcellularLocation>
        <location evidence="2">Cytoplasm</location>
    </subcellularLocation>
</comment>
<dbReference type="InterPro" id="IPR001841">
    <property type="entry name" value="Znf_RING"/>
</dbReference>
<evidence type="ECO:0000259" key="16">
    <source>
        <dbReference type="PROSITE" id="PS50089"/>
    </source>
</evidence>
<evidence type="ECO:0000256" key="13">
    <source>
        <dbReference type="ARBA" id="ARBA00075535"/>
    </source>
</evidence>
<feature type="compositionally biased region" description="Basic and acidic residues" evidence="15">
    <location>
        <begin position="490"/>
        <end position="503"/>
    </location>
</feature>
<feature type="domain" description="RWD" evidence="17">
    <location>
        <begin position="9"/>
        <end position="117"/>
    </location>
</feature>
<evidence type="ECO:0000313" key="18">
    <source>
        <dbReference type="Ensembl" id="ENSMMDP00005008193.1"/>
    </source>
</evidence>
<evidence type="ECO:0000256" key="4">
    <source>
        <dbReference type="ARBA" id="ARBA00012483"/>
    </source>
</evidence>
<feature type="compositionally biased region" description="Gly residues" evidence="15">
    <location>
        <begin position="465"/>
        <end position="478"/>
    </location>
</feature>
<dbReference type="GO" id="GO:0008270">
    <property type="term" value="F:zinc ion binding"/>
    <property type="evidence" value="ECO:0007669"/>
    <property type="project" value="UniProtKB-KW"/>
</dbReference>
<evidence type="ECO:0000256" key="15">
    <source>
        <dbReference type="SAM" id="MobiDB-lite"/>
    </source>
</evidence>
<dbReference type="FunFam" id="3.30.40.10:FF:000215">
    <property type="entry name" value="E3 ubiquitin-protein ligase RNF25"/>
    <property type="match status" value="1"/>
</dbReference>
<evidence type="ECO:0000313" key="19">
    <source>
        <dbReference type="Proteomes" id="UP000472263"/>
    </source>
</evidence>
<feature type="region of interest" description="Disordered" evidence="15">
    <location>
        <begin position="374"/>
        <end position="503"/>
    </location>
</feature>
<comment type="catalytic activity">
    <reaction evidence="1">
        <text>S-ubiquitinyl-[E2 ubiquitin-conjugating enzyme]-L-cysteine + [acceptor protein]-L-lysine = [E2 ubiquitin-conjugating enzyme]-L-cysteine + N(6)-ubiquitinyl-[acceptor protein]-L-lysine.</text>
        <dbReference type="EC" id="2.3.2.27"/>
    </reaction>
</comment>
<dbReference type="GO" id="GO:0090263">
    <property type="term" value="P:positive regulation of canonical Wnt signaling pathway"/>
    <property type="evidence" value="ECO:0007669"/>
    <property type="project" value="Ensembl"/>
</dbReference>
<dbReference type="InterPro" id="IPR016135">
    <property type="entry name" value="UBQ-conjugating_enzyme/RWD"/>
</dbReference>
<dbReference type="Gene3D" id="3.10.110.10">
    <property type="entry name" value="Ubiquitin Conjugating Enzyme"/>
    <property type="match status" value="1"/>
</dbReference>
<feature type="compositionally biased region" description="Basic residues" evidence="15">
    <location>
        <begin position="423"/>
        <end position="432"/>
    </location>
</feature>
<evidence type="ECO:0000256" key="6">
    <source>
        <dbReference type="ARBA" id="ARBA00022679"/>
    </source>
</evidence>
<dbReference type="InterPro" id="IPR013083">
    <property type="entry name" value="Znf_RING/FYVE/PHD"/>
</dbReference>
<keyword evidence="5" id="KW-0963">Cytoplasm</keyword>
<dbReference type="GeneID" id="115364354"/>
<keyword evidence="8 14" id="KW-0863">Zinc-finger</keyword>
<dbReference type="SUPFAM" id="SSF57850">
    <property type="entry name" value="RING/U-box"/>
    <property type="match status" value="1"/>
</dbReference>
<reference evidence="18" key="3">
    <citation type="submission" date="2025-09" db="UniProtKB">
        <authorList>
            <consortium name="Ensembl"/>
        </authorList>
    </citation>
    <scope>IDENTIFICATION</scope>
</reference>
<dbReference type="SMART" id="SM00591">
    <property type="entry name" value="RWD"/>
    <property type="match status" value="1"/>
</dbReference>
<organism evidence="18 19">
    <name type="scientific">Myripristis murdjan</name>
    <name type="common">pinecone soldierfish</name>
    <dbReference type="NCBI Taxonomy" id="586833"/>
    <lineage>
        <taxon>Eukaryota</taxon>
        <taxon>Metazoa</taxon>
        <taxon>Chordata</taxon>
        <taxon>Craniata</taxon>
        <taxon>Vertebrata</taxon>
        <taxon>Euteleostomi</taxon>
        <taxon>Actinopterygii</taxon>
        <taxon>Neopterygii</taxon>
        <taxon>Teleostei</taxon>
        <taxon>Neoteleostei</taxon>
        <taxon>Acanthomorphata</taxon>
        <taxon>Holocentriformes</taxon>
        <taxon>Holocentridae</taxon>
        <taxon>Myripristis</taxon>
    </lineage>
</organism>
<dbReference type="GO" id="GO:0005737">
    <property type="term" value="C:cytoplasm"/>
    <property type="evidence" value="ECO:0007669"/>
    <property type="project" value="UniProtKB-SubCell"/>
</dbReference>
<evidence type="ECO:0000256" key="12">
    <source>
        <dbReference type="ARBA" id="ARBA00067354"/>
    </source>
</evidence>
<feature type="region of interest" description="Disordered" evidence="15">
    <location>
        <begin position="295"/>
        <end position="353"/>
    </location>
</feature>
<evidence type="ECO:0000256" key="14">
    <source>
        <dbReference type="PROSITE-ProRule" id="PRU00175"/>
    </source>
</evidence>
<comment type="pathway">
    <text evidence="3">Protein modification; protein ubiquitination.</text>
</comment>
<dbReference type="OrthoDB" id="432311at2759"/>
<dbReference type="Pfam" id="PF17123">
    <property type="entry name" value="zf-RING_11"/>
    <property type="match status" value="1"/>
</dbReference>
<proteinExistence type="inferred from homology"/>
<feature type="compositionally biased region" description="Basic residues" evidence="15">
    <location>
        <begin position="479"/>
        <end position="489"/>
    </location>
</feature>
<dbReference type="FunFam" id="3.10.110.10:FF:000052">
    <property type="entry name" value="Putative e3 ubiquitin-protein ligase rnf25"/>
    <property type="match status" value="1"/>
</dbReference>
<dbReference type="Gene3D" id="3.30.40.10">
    <property type="entry name" value="Zinc/RING finger domain, C3HC4 (zinc finger)"/>
    <property type="match status" value="1"/>
</dbReference>
<sequence length="503" mass="55770">MAADCDVLSEIEVLQSIYLDELQVTRTEDGGWEVSLVLYPSTAEDSVSQFVRLTLTLILDQQYPSTSPSISIHNPRGLSDDKLSSVQKCLQMEAESCLGSPVLYQLIEKAKEILTESNIPHGNCVICLYGFKEGETFTKTSCYHYFHSHCLGRYVSHSERELRQREKELEEDKTRDRSDQQELTVVCPVCREPLTYDVDQLLSSPAPRFPKMEEAIIGADFRHKWCELHRLWERQRAKGGIIDPEVESNRFLIHINEAATEEENGTLDDEVSPSQLVPSATVTCSDENGVRAEQLHTGPSHCRGAPSQRRQGHAKGPRRGGRGKPQHGRPAPPTEHLDKLSLSSDSTCGHSPEGKIKAKLKINHGQQKLGNAELNQSKTDSESPTDLTQEPPLSTHQQPVCQSSSSAPNTECPKDAGVFASGRGHRGRRRGPHGSVQQPKHLRGTEHWDAPGAVRHHWEGRGLRNRGGAGHNPCGRGGGPRRGHGRGFHQKAEDREVGREGVL</sequence>
<reference evidence="18" key="1">
    <citation type="submission" date="2019-06" db="EMBL/GenBank/DDBJ databases">
        <authorList>
            <consortium name="Wellcome Sanger Institute Data Sharing"/>
        </authorList>
    </citation>
    <scope>NUCLEOTIDE SEQUENCE [LARGE SCALE GENOMIC DNA]</scope>
</reference>
<accession>A0A667X2I4</accession>
<evidence type="ECO:0000256" key="1">
    <source>
        <dbReference type="ARBA" id="ARBA00000900"/>
    </source>
</evidence>
<evidence type="ECO:0000256" key="10">
    <source>
        <dbReference type="ARBA" id="ARBA00022833"/>
    </source>
</evidence>
<dbReference type="InterPro" id="IPR006575">
    <property type="entry name" value="RWD_dom"/>
</dbReference>
<dbReference type="Proteomes" id="UP000472263">
    <property type="component" value="Chromosome 8"/>
</dbReference>
<dbReference type="GO" id="GO:0016567">
    <property type="term" value="P:protein ubiquitination"/>
    <property type="evidence" value="ECO:0007669"/>
    <property type="project" value="TreeGrafter"/>
</dbReference>
<evidence type="ECO:0000256" key="3">
    <source>
        <dbReference type="ARBA" id="ARBA00004906"/>
    </source>
</evidence>
<evidence type="ECO:0000256" key="8">
    <source>
        <dbReference type="ARBA" id="ARBA00022771"/>
    </source>
</evidence>
<keyword evidence="6" id="KW-0808">Transferase</keyword>
<evidence type="ECO:0000256" key="7">
    <source>
        <dbReference type="ARBA" id="ARBA00022723"/>
    </source>
</evidence>
<dbReference type="CTD" id="64320"/>
<comment type="similarity">
    <text evidence="11">Belongs to the RNF25 family.</text>
</comment>
<dbReference type="GO" id="GO:0005634">
    <property type="term" value="C:nucleus"/>
    <property type="evidence" value="ECO:0007669"/>
    <property type="project" value="TreeGrafter"/>
</dbReference>
<dbReference type="EC" id="2.3.2.27" evidence="4"/>
<dbReference type="GO" id="GO:0061630">
    <property type="term" value="F:ubiquitin protein ligase activity"/>
    <property type="evidence" value="ECO:0007669"/>
    <property type="project" value="UniProtKB-EC"/>
</dbReference>
<dbReference type="PROSITE" id="PS50089">
    <property type="entry name" value="ZF_RING_2"/>
    <property type="match status" value="1"/>
</dbReference>
<dbReference type="PANTHER" id="PTHR13198">
    <property type="entry name" value="RING FINGER PROTEIN 25"/>
    <property type="match status" value="1"/>
</dbReference>
<keyword evidence="10" id="KW-0862">Zinc</keyword>
<keyword evidence="7" id="KW-0479">Metal-binding</keyword>